<evidence type="ECO:0000313" key="2">
    <source>
        <dbReference type="Proteomes" id="UP000036947"/>
    </source>
</evidence>
<comment type="caution">
    <text evidence="1">The sequence shown here is derived from an EMBL/GenBank/DDBJ whole genome shotgun (WGS) entry which is preliminary data.</text>
</comment>
<dbReference type="AlphaFoldDB" id="A0A0L0N234"/>
<dbReference type="Proteomes" id="UP000036947">
    <property type="component" value="Unassembled WGS sequence"/>
</dbReference>
<organism evidence="1 2">
    <name type="scientific">Tolypocladium ophioglossoides (strain CBS 100239)</name>
    <name type="common">Snaketongue truffleclub</name>
    <name type="synonym">Elaphocordyceps ophioglossoides</name>
    <dbReference type="NCBI Taxonomy" id="1163406"/>
    <lineage>
        <taxon>Eukaryota</taxon>
        <taxon>Fungi</taxon>
        <taxon>Dikarya</taxon>
        <taxon>Ascomycota</taxon>
        <taxon>Pezizomycotina</taxon>
        <taxon>Sordariomycetes</taxon>
        <taxon>Hypocreomycetidae</taxon>
        <taxon>Hypocreales</taxon>
        <taxon>Ophiocordycipitaceae</taxon>
        <taxon>Tolypocladium</taxon>
    </lineage>
</organism>
<accession>A0A0L0N234</accession>
<name>A0A0L0N234_TOLOC</name>
<reference evidence="1 2" key="1">
    <citation type="journal article" date="2015" name="BMC Genomics">
        <title>The genome of the truffle-parasite Tolypocladium ophioglossoides and the evolution of antifungal peptaibiotics.</title>
        <authorList>
            <person name="Quandt C.A."/>
            <person name="Bushley K.E."/>
            <person name="Spatafora J.W."/>
        </authorList>
    </citation>
    <scope>NUCLEOTIDE SEQUENCE [LARGE SCALE GENOMIC DNA]</scope>
    <source>
        <strain evidence="1 2">CBS 100239</strain>
    </source>
</reference>
<dbReference type="OrthoDB" id="5426604at2759"/>
<dbReference type="EMBL" id="LFRF01000029">
    <property type="protein sequence ID" value="KND88086.1"/>
    <property type="molecule type" value="Genomic_DNA"/>
</dbReference>
<evidence type="ECO:0000313" key="1">
    <source>
        <dbReference type="EMBL" id="KND88086.1"/>
    </source>
</evidence>
<proteinExistence type="predicted"/>
<gene>
    <name evidence="1" type="ORF">TOPH_07325</name>
</gene>
<sequence length="131" mass="14053">MAAVAAIVNKAVADDKSINLFFNTSKAQLGISLQSGTDTDDQANDVWATGDDDYNGYVLNPSSMAGVYYRGLSFVAAVTMPKLDPNVTQTENQISLVSPVYQKLTTTTLENNNIALCATPSGNDSWLYYLG</sequence>
<protein>
    <submittedName>
        <fullName evidence="1">Uncharacterized protein</fullName>
    </submittedName>
</protein>
<keyword evidence="2" id="KW-1185">Reference proteome</keyword>